<proteinExistence type="predicted"/>
<evidence type="ECO:0000313" key="1">
    <source>
        <dbReference type="EMBL" id="EPX85577.1"/>
    </source>
</evidence>
<keyword evidence="2" id="KW-1185">Reference proteome</keyword>
<name>S9R113_9RHOB</name>
<accession>S9R113</accession>
<reference evidence="2" key="1">
    <citation type="journal article" date="2014" name="Stand. Genomic Sci.">
        <title>Genome sequence of the exopolysaccharide-producing Salipiger mucosus type strain (DSM 16094(T)), a moderately halophilic member of the Roseobacter clade.</title>
        <authorList>
            <person name="Riedel T."/>
            <person name="Spring S."/>
            <person name="Fiebig A."/>
            <person name="Petersen J."/>
            <person name="Kyrpides N.C."/>
            <person name="Goker M."/>
            <person name="Klenk H.P."/>
        </authorList>
    </citation>
    <scope>NUCLEOTIDE SEQUENCE [LARGE SCALE GENOMIC DNA]</scope>
    <source>
        <strain evidence="2">DSM 16094</strain>
    </source>
</reference>
<sequence>MLRLWEKALIGPSTRDHMIRCDESWRESIDSATRIPLFIPLSSA</sequence>
<evidence type="ECO:0000313" key="2">
    <source>
        <dbReference type="Proteomes" id="UP000015347"/>
    </source>
</evidence>
<dbReference type="EMBL" id="APVH01000008">
    <property type="protein sequence ID" value="EPX85577.1"/>
    <property type="molecule type" value="Genomic_DNA"/>
</dbReference>
<gene>
    <name evidence="1" type="ORF">Salmuc_04848</name>
</gene>
<protein>
    <submittedName>
        <fullName evidence="1">Uncharacterized protein</fullName>
    </submittedName>
</protein>
<organism evidence="1 2">
    <name type="scientific">Salipiger mucosus DSM 16094</name>
    <dbReference type="NCBI Taxonomy" id="1123237"/>
    <lineage>
        <taxon>Bacteria</taxon>
        <taxon>Pseudomonadati</taxon>
        <taxon>Pseudomonadota</taxon>
        <taxon>Alphaproteobacteria</taxon>
        <taxon>Rhodobacterales</taxon>
        <taxon>Roseobacteraceae</taxon>
        <taxon>Salipiger</taxon>
    </lineage>
</organism>
<dbReference type="AlphaFoldDB" id="S9R113"/>
<dbReference type="HOGENOM" id="CLU_3221819_0_0_5"/>
<comment type="caution">
    <text evidence="1">The sequence shown here is derived from an EMBL/GenBank/DDBJ whole genome shotgun (WGS) entry which is preliminary data.</text>
</comment>
<dbReference type="Proteomes" id="UP000015347">
    <property type="component" value="Unassembled WGS sequence"/>
</dbReference>